<accession>A0A6S7JYE6</accession>
<comment type="caution">
    <text evidence="1">The sequence shown here is derived from an EMBL/GenBank/DDBJ whole genome shotgun (WGS) entry which is preliminary data.</text>
</comment>
<name>A0A6S7JYE6_PARCT</name>
<feature type="non-terminal residue" evidence="1">
    <location>
        <position position="181"/>
    </location>
</feature>
<proteinExistence type="predicted"/>
<organism evidence="1 2">
    <name type="scientific">Paramuricea clavata</name>
    <name type="common">Red gorgonian</name>
    <name type="synonym">Violescent sea-whip</name>
    <dbReference type="NCBI Taxonomy" id="317549"/>
    <lineage>
        <taxon>Eukaryota</taxon>
        <taxon>Metazoa</taxon>
        <taxon>Cnidaria</taxon>
        <taxon>Anthozoa</taxon>
        <taxon>Octocorallia</taxon>
        <taxon>Malacalcyonacea</taxon>
        <taxon>Plexauridae</taxon>
        <taxon>Paramuricea</taxon>
    </lineage>
</organism>
<reference evidence="1" key="1">
    <citation type="submission" date="2020-04" db="EMBL/GenBank/DDBJ databases">
        <authorList>
            <person name="Alioto T."/>
            <person name="Alioto T."/>
            <person name="Gomez Garrido J."/>
        </authorList>
    </citation>
    <scope>NUCLEOTIDE SEQUENCE</scope>
    <source>
        <strain evidence="1">A484AB</strain>
    </source>
</reference>
<dbReference type="AlphaFoldDB" id="A0A6S7JYE6"/>
<feature type="non-terminal residue" evidence="1">
    <location>
        <position position="1"/>
    </location>
</feature>
<evidence type="ECO:0000313" key="1">
    <source>
        <dbReference type="EMBL" id="CAB4021322.1"/>
    </source>
</evidence>
<gene>
    <name evidence="1" type="ORF">PACLA_8A018935</name>
</gene>
<sequence>EYYERTTQVVSNQLKRWLENTTTIDEEINVWYNWINIWSQFTLESFLESNIDVIKAKVPEDSRRDLDVETLAKLLPWSNDAVRGYIVFTYNPFLEMSLVELLRDELGKWWSRNMNTLVGGMHSLADGFFSRDVLKETDDLETNAQVFKVSYFSFSSSPNRDWVEVSCYETKEHPKRTYTAQ</sequence>
<protein>
    <submittedName>
        <fullName evidence="1">Uncharacterized protein</fullName>
    </submittedName>
</protein>
<dbReference type="OrthoDB" id="10460333at2759"/>
<dbReference type="Proteomes" id="UP001152795">
    <property type="component" value="Unassembled WGS sequence"/>
</dbReference>
<dbReference type="EMBL" id="CACRXK020011380">
    <property type="protein sequence ID" value="CAB4021322.1"/>
    <property type="molecule type" value="Genomic_DNA"/>
</dbReference>
<evidence type="ECO:0000313" key="2">
    <source>
        <dbReference type="Proteomes" id="UP001152795"/>
    </source>
</evidence>
<keyword evidence="2" id="KW-1185">Reference proteome</keyword>